<reference evidence="1 2" key="1">
    <citation type="submission" date="2019-07" db="EMBL/GenBank/DDBJ databases">
        <title>Description of 53C-WASEF.</title>
        <authorList>
            <person name="Pitt A."/>
            <person name="Hahn M.W."/>
        </authorList>
    </citation>
    <scope>NUCLEOTIDE SEQUENCE [LARGE SCALE GENOMIC DNA]</scope>
    <source>
        <strain evidence="1 2">53C-WASEF</strain>
    </source>
</reference>
<dbReference type="RefSeq" id="WP_144228282.1">
    <property type="nucleotide sequence ID" value="NZ_CBCRVV010000001.1"/>
</dbReference>
<evidence type="ECO:0000313" key="1">
    <source>
        <dbReference type="EMBL" id="TSJ77941.1"/>
    </source>
</evidence>
<proteinExistence type="predicted"/>
<evidence type="ECO:0000313" key="2">
    <source>
        <dbReference type="Proteomes" id="UP000315648"/>
    </source>
</evidence>
<dbReference type="Proteomes" id="UP000315648">
    <property type="component" value="Unassembled WGS sequence"/>
</dbReference>
<protein>
    <submittedName>
        <fullName evidence="1">Uncharacterized protein</fullName>
    </submittedName>
</protein>
<dbReference type="EMBL" id="VMBG01000001">
    <property type="protein sequence ID" value="TSJ77941.1"/>
    <property type="molecule type" value="Genomic_DNA"/>
</dbReference>
<accession>A0A556QMR1</accession>
<comment type="caution">
    <text evidence="1">The sequence shown here is derived from an EMBL/GenBank/DDBJ whole genome shotgun (WGS) entry which is preliminary data.</text>
</comment>
<gene>
    <name evidence="1" type="ORF">FPL22_01115</name>
</gene>
<keyword evidence="2" id="KW-1185">Reference proteome</keyword>
<dbReference type="AlphaFoldDB" id="A0A556QMR1"/>
<sequence length="394" mass="45444">MLSLLTNLVLAGVVVWCGQKLLNHEASPEPERLPASRQSRVEGVDVSSLGPDLVGKLRRSDPEALRDLLDACGMDRQAIRSVVGSAIGYKFHAERIKAIMASEGGAWWKGEPDWWRVTGHEKIDRREKTEEERVVGAYPELVYPWREQRWNFLPKEKQTSIRQLDREYAEMIENLPPGPWLAEEKEMYNRLLAEKRRDVEALLSKDELAEYDFREDGQSLDREIGKYSPNEAELRAVYRAQRERERVKKELLARYPGEAFSDPFASPLSRNPKAVAEENAVEETYKNQLKEIFGAERLERGDREADKSFRSIVTVVDKFKLDRTQAEVIYAVLNQADAELKAPVTRAVSQEEYEIRKAALRLDVIEEIKGRLPANAVDLLLEQLTWEHYWLKEP</sequence>
<organism evidence="1 2">
    <name type="scientific">Rariglobus hedericola</name>
    <dbReference type="NCBI Taxonomy" id="2597822"/>
    <lineage>
        <taxon>Bacteria</taxon>
        <taxon>Pseudomonadati</taxon>
        <taxon>Verrucomicrobiota</taxon>
        <taxon>Opitutia</taxon>
        <taxon>Opitutales</taxon>
        <taxon>Opitutaceae</taxon>
        <taxon>Rariglobus</taxon>
    </lineage>
</organism>
<name>A0A556QMR1_9BACT</name>